<accession>A0A061D863</accession>
<dbReference type="RefSeq" id="XP_012768909.1">
    <property type="nucleotide sequence ID" value="XM_012913455.1"/>
</dbReference>
<dbReference type="GeneID" id="24565264"/>
<name>A0A061D863_BABBI</name>
<keyword evidence="2" id="KW-1185">Reference proteome</keyword>
<evidence type="ECO:0000313" key="1">
    <source>
        <dbReference type="EMBL" id="CDR96723.1"/>
    </source>
</evidence>
<dbReference type="Proteomes" id="UP000033188">
    <property type="component" value="Chromosome 3"/>
</dbReference>
<reference evidence="2" key="1">
    <citation type="journal article" date="2014" name="Nucleic Acids Res.">
        <title>The evolutionary dynamics of variant antigen genes in Babesia reveal a history of genomic innovation underlying host-parasite interaction.</title>
        <authorList>
            <person name="Jackson A.P."/>
            <person name="Otto T.D."/>
            <person name="Darby A."/>
            <person name="Ramaprasad A."/>
            <person name="Xia D."/>
            <person name="Echaide I.E."/>
            <person name="Farber M."/>
            <person name="Gahlot S."/>
            <person name="Gamble J."/>
            <person name="Gupta D."/>
            <person name="Gupta Y."/>
            <person name="Jackson L."/>
            <person name="Malandrin L."/>
            <person name="Malas T.B."/>
            <person name="Moussa E."/>
            <person name="Nair M."/>
            <person name="Reid A.J."/>
            <person name="Sanders M."/>
            <person name="Sharma J."/>
            <person name="Tracey A."/>
            <person name="Quail M.A."/>
            <person name="Weir W."/>
            <person name="Wastling J.M."/>
            <person name="Hall N."/>
            <person name="Willadsen P."/>
            <person name="Lingelbach K."/>
            <person name="Shiels B."/>
            <person name="Tait A."/>
            <person name="Berriman M."/>
            <person name="Allred D.R."/>
            <person name="Pain A."/>
        </authorList>
    </citation>
    <scope>NUCLEOTIDE SEQUENCE [LARGE SCALE GENOMIC DNA]</scope>
    <source>
        <strain evidence="2">Bond</strain>
    </source>
</reference>
<proteinExistence type="predicted"/>
<dbReference type="KEGG" id="bbig:BBBOND_0306270"/>
<dbReference type="EMBL" id="LK391709">
    <property type="protein sequence ID" value="CDR96723.1"/>
    <property type="molecule type" value="Genomic_DNA"/>
</dbReference>
<protein>
    <submittedName>
        <fullName evidence="1">Uncharacterized protein</fullName>
    </submittedName>
</protein>
<dbReference type="VEuPathDB" id="PiroplasmaDB:BBBOND_0306270"/>
<sequence>MTMTDHEKKILAPLCAILSLLVLAALTILVCKILNSNGIETIFDKMFRSKSTISYPANTTNNLS</sequence>
<evidence type="ECO:0000313" key="2">
    <source>
        <dbReference type="Proteomes" id="UP000033188"/>
    </source>
</evidence>
<dbReference type="AlphaFoldDB" id="A0A061D863"/>
<organism evidence="1 2">
    <name type="scientific">Babesia bigemina</name>
    <dbReference type="NCBI Taxonomy" id="5866"/>
    <lineage>
        <taxon>Eukaryota</taxon>
        <taxon>Sar</taxon>
        <taxon>Alveolata</taxon>
        <taxon>Apicomplexa</taxon>
        <taxon>Aconoidasida</taxon>
        <taxon>Piroplasmida</taxon>
        <taxon>Babesiidae</taxon>
        <taxon>Babesia</taxon>
    </lineage>
</organism>
<gene>
    <name evidence="1" type="ORF">BBBOND_0306270</name>
</gene>